<keyword evidence="2" id="KW-1133">Transmembrane helix</keyword>
<feature type="transmembrane region" description="Helical" evidence="2">
    <location>
        <begin position="12"/>
        <end position="32"/>
    </location>
</feature>
<sequence length="368" mass="39525">MYDQYQPPTDPNGGAIALTAKYHGMTFILGLFRPLMLINGHKVPVSWGRTVIPMPAGQYHVHVHVPYLIPPRIGSADSVVPVYPGQVVEVEYRAPIIGWLDGTMGPPPQRHRGMGAGIALMIVPLVALLCVFGLLGSAAVFRTSSQPVAVPTFNPVPIPSADPWSPAPSTSEPAGTGPSSGGATPSASASLPWPDVRPTLKSVPARTLAGPSWAAGDQTYTMDIKGVPFAFRTPPTWGCIPGKIEIKNAKAWVCIDEGKPFEANAPEPDRTKRLQFMLRPCPNSCSNADVVAVARDWFDDGAKVDFVDERTSYVEVARNADGRYILDMSHIITAPDGTKWQLAVGVYSRPETKSPVQKIVNDMLTQAG</sequence>
<organism evidence="3 4">
    <name type="scientific">Actinoplanes couchii</name>
    <dbReference type="NCBI Taxonomy" id="403638"/>
    <lineage>
        <taxon>Bacteria</taxon>
        <taxon>Bacillati</taxon>
        <taxon>Actinomycetota</taxon>
        <taxon>Actinomycetes</taxon>
        <taxon>Micromonosporales</taxon>
        <taxon>Micromonosporaceae</taxon>
        <taxon>Actinoplanes</taxon>
    </lineage>
</organism>
<proteinExistence type="predicted"/>
<gene>
    <name evidence="3" type="ORF">Aco03nite_098610</name>
</gene>
<evidence type="ECO:0000256" key="2">
    <source>
        <dbReference type="SAM" id="Phobius"/>
    </source>
</evidence>
<keyword evidence="2" id="KW-0472">Membrane</keyword>
<accession>A0ABQ3XSG9</accession>
<feature type="region of interest" description="Disordered" evidence="1">
    <location>
        <begin position="161"/>
        <end position="196"/>
    </location>
</feature>
<comment type="caution">
    <text evidence="3">The sequence shown here is derived from an EMBL/GenBank/DDBJ whole genome shotgun (WGS) entry which is preliminary data.</text>
</comment>
<evidence type="ECO:0000256" key="1">
    <source>
        <dbReference type="SAM" id="MobiDB-lite"/>
    </source>
</evidence>
<evidence type="ECO:0000313" key="3">
    <source>
        <dbReference type="EMBL" id="GID61457.1"/>
    </source>
</evidence>
<evidence type="ECO:0000313" key="4">
    <source>
        <dbReference type="Proteomes" id="UP000612282"/>
    </source>
</evidence>
<name>A0ABQ3XSG9_9ACTN</name>
<dbReference type="Proteomes" id="UP000612282">
    <property type="component" value="Unassembled WGS sequence"/>
</dbReference>
<keyword evidence="2" id="KW-0812">Transmembrane</keyword>
<dbReference type="EMBL" id="BOMG01000127">
    <property type="protein sequence ID" value="GID61457.1"/>
    <property type="molecule type" value="Genomic_DNA"/>
</dbReference>
<keyword evidence="4" id="KW-1185">Reference proteome</keyword>
<feature type="compositionally biased region" description="Low complexity" evidence="1">
    <location>
        <begin position="168"/>
        <end position="190"/>
    </location>
</feature>
<protein>
    <submittedName>
        <fullName evidence="3">Uncharacterized protein</fullName>
    </submittedName>
</protein>
<reference evidence="3 4" key="1">
    <citation type="submission" date="2021-01" db="EMBL/GenBank/DDBJ databases">
        <title>Whole genome shotgun sequence of Actinoplanes couchii NBRC 106145.</title>
        <authorList>
            <person name="Komaki H."/>
            <person name="Tamura T."/>
        </authorList>
    </citation>
    <scope>NUCLEOTIDE SEQUENCE [LARGE SCALE GENOMIC DNA]</scope>
    <source>
        <strain evidence="3 4">NBRC 106145</strain>
    </source>
</reference>
<feature type="transmembrane region" description="Helical" evidence="2">
    <location>
        <begin position="118"/>
        <end position="141"/>
    </location>
</feature>